<dbReference type="GO" id="GO:0005737">
    <property type="term" value="C:cytoplasm"/>
    <property type="evidence" value="ECO:0007669"/>
    <property type="project" value="TreeGrafter"/>
</dbReference>
<sequence>MLAACGHGFQAGGDVILPSACRALLDGQFKGSLYNLYGPAEITTACTAHEATAEHAQSDVIPIGLPLDGVSVRVLSPELEPVATGGHR</sequence>
<keyword evidence="3" id="KW-1185">Reference proteome</keyword>
<dbReference type="PANTHER" id="PTHR45527">
    <property type="entry name" value="NONRIBOSOMAL PEPTIDE SYNTHETASE"/>
    <property type="match status" value="1"/>
</dbReference>
<protein>
    <recommendedName>
        <fullName evidence="1">AMP-dependent synthetase/ligase domain-containing protein</fullName>
    </recommendedName>
</protein>
<gene>
    <name evidence="2" type="ORF">GCM10010339_84800</name>
</gene>
<dbReference type="Proteomes" id="UP000655443">
    <property type="component" value="Unassembled WGS sequence"/>
</dbReference>
<dbReference type="GO" id="GO:0043041">
    <property type="term" value="P:amino acid activation for nonribosomal peptide biosynthetic process"/>
    <property type="evidence" value="ECO:0007669"/>
    <property type="project" value="TreeGrafter"/>
</dbReference>
<dbReference type="EMBL" id="BMVG01000049">
    <property type="protein sequence ID" value="GHE14390.1"/>
    <property type="molecule type" value="Genomic_DNA"/>
</dbReference>
<name>A0A918YRW1_9ACTN</name>
<organism evidence="2 3">
    <name type="scientific">Streptomyces alanosinicus</name>
    <dbReference type="NCBI Taxonomy" id="68171"/>
    <lineage>
        <taxon>Bacteria</taxon>
        <taxon>Bacillati</taxon>
        <taxon>Actinomycetota</taxon>
        <taxon>Actinomycetes</taxon>
        <taxon>Kitasatosporales</taxon>
        <taxon>Streptomycetaceae</taxon>
        <taxon>Streptomyces</taxon>
    </lineage>
</organism>
<evidence type="ECO:0000259" key="1">
    <source>
        <dbReference type="Pfam" id="PF00501"/>
    </source>
</evidence>
<proteinExistence type="predicted"/>
<evidence type="ECO:0000313" key="2">
    <source>
        <dbReference type="EMBL" id="GHE14390.1"/>
    </source>
</evidence>
<comment type="caution">
    <text evidence="2">The sequence shown here is derived from an EMBL/GenBank/DDBJ whole genome shotgun (WGS) entry which is preliminary data.</text>
</comment>
<dbReference type="SUPFAM" id="SSF56801">
    <property type="entry name" value="Acetyl-CoA synthetase-like"/>
    <property type="match status" value="1"/>
</dbReference>
<dbReference type="Gene3D" id="3.40.50.12780">
    <property type="entry name" value="N-terminal domain of ligase-like"/>
    <property type="match status" value="1"/>
</dbReference>
<dbReference type="InterPro" id="IPR042099">
    <property type="entry name" value="ANL_N_sf"/>
</dbReference>
<reference evidence="2" key="2">
    <citation type="submission" date="2020-09" db="EMBL/GenBank/DDBJ databases">
        <authorList>
            <person name="Sun Q."/>
            <person name="Ohkuma M."/>
        </authorList>
    </citation>
    <scope>NUCLEOTIDE SEQUENCE</scope>
    <source>
        <strain evidence="2">JCM 4714</strain>
    </source>
</reference>
<dbReference type="GO" id="GO:0031177">
    <property type="term" value="F:phosphopantetheine binding"/>
    <property type="evidence" value="ECO:0007669"/>
    <property type="project" value="TreeGrafter"/>
</dbReference>
<accession>A0A918YRW1</accession>
<dbReference type="AlphaFoldDB" id="A0A918YRW1"/>
<feature type="domain" description="AMP-dependent synthetase/ligase" evidence="1">
    <location>
        <begin position="11"/>
        <end position="85"/>
    </location>
</feature>
<dbReference type="PANTHER" id="PTHR45527:SF1">
    <property type="entry name" value="FATTY ACID SYNTHASE"/>
    <property type="match status" value="1"/>
</dbReference>
<dbReference type="InterPro" id="IPR000873">
    <property type="entry name" value="AMP-dep_synth/lig_dom"/>
</dbReference>
<dbReference type="Pfam" id="PF00501">
    <property type="entry name" value="AMP-binding"/>
    <property type="match status" value="1"/>
</dbReference>
<evidence type="ECO:0000313" key="3">
    <source>
        <dbReference type="Proteomes" id="UP000655443"/>
    </source>
</evidence>
<reference evidence="2" key="1">
    <citation type="journal article" date="2014" name="Int. J. Syst. Evol. Microbiol.">
        <title>Complete genome sequence of Corynebacterium casei LMG S-19264T (=DSM 44701T), isolated from a smear-ripened cheese.</title>
        <authorList>
            <consortium name="US DOE Joint Genome Institute (JGI-PGF)"/>
            <person name="Walter F."/>
            <person name="Albersmeier A."/>
            <person name="Kalinowski J."/>
            <person name="Ruckert C."/>
        </authorList>
    </citation>
    <scope>NUCLEOTIDE SEQUENCE</scope>
    <source>
        <strain evidence="2">JCM 4714</strain>
    </source>
</reference>
<dbReference type="GO" id="GO:0044550">
    <property type="term" value="P:secondary metabolite biosynthetic process"/>
    <property type="evidence" value="ECO:0007669"/>
    <property type="project" value="TreeGrafter"/>
</dbReference>